<feature type="compositionally biased region" description="Basic and acidic residues" evidence="1">
    <location>
        <begin position="27"/>
        <end position="53"/>
    </location>
</feature>
<comment type="caution">
    <text evidence="2">The sequence shown here is derived from an EMBL/GenBank/DDBJ whole genome shotgun (WGS) entry which is preliminary data.</text>
</comment>
<keyword evidence="3" id="KW-1185">Reference proteome</keyword>
<organism evidence="2 3">
    <name type="scientific">Shinella pollutisoli</name>
    <dbReference type="NCBI Taxonomy" id="2250594"/>
    <lineage>
        <taxon>Bacteria</taxon>
        <taxon>Pseudomonadati</taxon>
        <taxon>Pseudomonadota</taxon>
        <taxon>Alphaproteobacteria</taxon>
        <taxon>Hyphomicrobiales</taxon>
        <taxon>Rhizobiaceae</taxon>
        <taxon>Shinella</taxon>
    </lineage>
</organism>
<evidence type="ECO:0000256" key="1">
    <source>
        <dbReference type="SAM" id="MobiDB-lite"/>
    </source>
</evidence>
<evidence type="ECO:0000313" key="3">
    <source>
        <dbReference type="Proteomes" id="UP001595377"/>
    </source>
</evidence>
<dbReference type="Proteomes" id="UP001595377">
    <property type="component" value="Unassembled WGS sequence"/>
</dbReference>
<protein>
    <submittedName>
        <fullName evidence="2">Uncharacterized protein</fullName>
    </submittedName>
</protein>
<sequence>MPHAPKTAGAPDIKDQDVTNETTDASLKGRDGRREVEPDDVMSKRAAAEELRQAGHAGDSFIVASDLEDDDERDAAPGTREQP</sequence>
<feature type="region of interest" description="Disordered" evidence="1">
    <location>
        <begin position="1"/>
        <end position="83"/>
    </location>
</feature>
<dbReference type="RefSeq" id="WP_257313791.1">
    <property type="nucleotide sequence ID" value="NZ_JANFDG010000005.1"/>
</dbReference>
<dbReference type="EMBL" id="JBHRSP010000002">
    <property type="protein sequence ID" value="MFC3071788.1"/>
    <property type="molecule type" value="Genomic_DNA"/>
</dbReference>
<gene>
    <name evidence="2" type="ORF">ACFOHH_01565</name>
</gene>
<evidence type="ECO:0000313" key="2">
    <source>
        <dbReference type="EMBL" id="MFC3071788.1"/>
    </source>
</evidence>
<reference evidence="3" key="1">
    <citation type="journal article" date="2019" name="Int. J. Syst. Evol. Microbiol.">
        <title>The Global Catalogue of Microorganisms (GCM) 10K type strain sequencing project: providing services to taxonomists for standard genome sequencing and annotation.</title>
        <authorList>
            <consortium name="The Broad Institute Genomics Platform"/>
            <consortium name="The Broad Institute Genome Sequencing Center for Infectious Disease"/>
            <person name="Wu L."/>
            <person name="Ma J."/>
        </authorList>
    </citation>
    <scope>NUCLEOTIDE SEQUENCE [LARGE SCALE GENOMIC DNA]</scope>
    <source>
        <strain evidence="3">KCTC 52677</strain>
    </source>
</reference>
<accession>A0ABV7DAZ6</accession>
<name>A0ABV7DAZ6_9HYPH</name>
<proteinExistence type="predicted"/>